<dbReference type="STRING" id="1123010.SAMN02745724_03610"/>
<accession>A0A1I1PVV6</accession>
<gene>
    <name evidence="1" type="ORF">SAMN02745724_03610</name>
</gene>
<dbReference type="Proteomes" id="UP000198862">
    <property type="component" value="Unassembled WGS sequence"/>
</dbReference>
<evidence type="ECO:0000313" key="2">
    <source>
        <dbReference type="Proteomes" id="UP000198862"/>
    </source>
</evidence>
<sequence>MFFIQFHKLNTFIVKFFIFFFLLLSMPSFAISFDAQKFKLKFPIKTDIEKLCKVAAATKSYLDKGAQYDAKVIHSNTLNDLGISPNKIKESLNFICLTYQQDLQANLPSRLLDAGFITKHFDFIRWQPDVKHAKKLSKNKNLLINLPSDKILMTKYYIHEAKAKKVKSEQYTHALYALPKDESDLSLEQAQLEHASLTRFKYTKQEILKGVIDSNKLAEPLIFLSREDLESSLLQGTVVADINGDKKVFNVHRNNGIAYDRKVKPYEQNRYWYFKQVDGILGYGKDANHKITVIPEVTFAGDINKLGLGHLLFTQFDYQHHSEYKMAILADTGGAFEDNLYQLDYLSGSYSGFKEYAKANKHLPDYISVWFMLLK</sequence>
<organism evidence="1 2">
    <name type="scientific">Pseudoalteromonas denitrificans DSM 6059</name>
    <dbReference type="NCBI Taxonomy" id="1123010"/>
    <lineage>
        <taxon>Bacteria</taxon>
        <taxon>Pseudomonadati</taxon>
        <taxon>Pseudomonadota</taxon>
        <taxon>Gammaproteobacteria</taxon>
        <taxon>Alteromonadales</taxon>
        <taxon>Pseudoalteromonadaceae</taxon>
        <taxon>Pseudoalteromonas</taxon>
    </lineage>
</organism>
<name>A0A1I1PVV6_9GAMM</name>
<reference evidence="1 2" key="1">
    <citation type="submission" date="2016-10" db="EMBL/GenBank/DDBJ databases">
        <authorList>
            <person name="de Groot N.N."/>
        </authorList>
    </citation>
    <scope>NUCLEOTIDE SEQUENCE [LARGE SCALE GENOMIC DNA]</scope>
    <source>
        <strain evidence="1 2">DSM 6059</strain>
    </source>
</reference>
<keyword evidence="2" id="KW-1185">Reference proteome</keyword>
<dbReference type="InterPro" id="IPR036908">
    <property type="entry name" value="RlpA-like_sf"/>
</dbReference>
<proteinExistence type="predicted"/>
<protein>
    <recommendedName>
        <fullName evidence="3">Lytic transglycosylase MltA domain-containing protein</fullName>
    </recommendedName>
</protein>
<evidence type="ECO:0000313" key="1">
    <source>
        <dbReference type="EMBL" id="SFD13792.1"/>
    </source>
</evidence>
<dbReference type="AlphaFoldDB" id="A0A1I1PVV6"/>
<dbReference type="EMBL" id="FOLO01000035">
    <property type="protein sequence ID" value="SFD13792.1"/>
    <property type="molecule type" value="Genomic_DNA"/>
</dbReference>
<evidence type="ECO:0008006" key="3">
    <source>
        <dbReference type="Google" id="ProtNLM"/>
    </source>
</evidence>
<dbReference type="OrthoDB" id="6221043at2"/>
<dbReference type="SUPFAM" id="SSF50685">
    <property type="entry name" value="Barwin-like endoglucanases"/>
    <property type="match status" value="1"/>
</dbReference>